<dbReference type="EMBL" id="CP158272">
    <property type="protein sequence ID" value="XDJ99771.1"/>
    <property type="molecule type" value="Genomic_DNA"/>
</dbReference>
<evidence type="ECO:0000313" key="3">
    <source>
        <dbReference type="EMBL" id="XDJ93423.1"/>
    </source>
</evidence>
<evidence type="ECO:0000313" key="5">
    <source>
        <dbReference type="EMBL" id="XDJ99771.1"/>
    </source>
</evidence>
<proteinExistence type="predicted"/>
<accession>A0AB39GEM6</accession>
<protein>
    <submittedName>
        <fullName evidence="1">Uncharacterized protein</fullName>
    </submittedName>
</protein>
<evidence type="ECO:0000313" key="2">
    <source>
        <dbReference type="EMBL" id="XDJ90191.1"/>
    </source>
</evidence>
<organism evidence="1">
    <name type="scientific">Castellaniella ginsengisoli</name>
    <dbReference type="NCBI Taxonomy" id="546114"/>
    <lineage>
        <taxon>Bacteria</taxon>
        <taxon>Pseudomonadati</taxon>
        <taxon>Pseudomonadota</taxon>
        <taxon>Betaproteobacteria</taxon>
        <taxon>Burkholderiales</taxon>
        <taxon>Alcaligenaceae</taxon>
        <taxon>Castellaniella</taxon>
    </lineage>
</organism>
<dbReference type="EMBL" id="CP158269">
    <property type="protein sequence ID" value="XDJ88816.1"/>
    <property type="molecule type" value="Genomic_DNA"/>
</dbReference>
<dbReference type="EMBL" id="CP158273">
    <property type="protein sequence ID" value="XDJ97124.1"/>
    <property type="molecule type" value="Genomic_DNA"/>
</dbReference>
<dbReference type="RefSeq" id="WP_368648976.1">
    <property type="nucleotide sequence ID" value="NZ_CP158269.1"/>
</dbReference>
<reference evidence="1" key="1">
    <citation type="submission" date="2024-05" db="EMBL/GenBank/DDBJ databases">
        <authorList>
            <person name="Luo Y.-C."/>
            <person name="Nicholds J."/>
            <person name="Mortimer T."/>
            <person name="Maboni G."/>
        </authorList>
    </citation>
    <scope>NUCLEOTIDE SEQUENCE</scope>
    <source>
        <strain evidence="4">124370</strain>
        <strain evidence="5">124566</strain>
        <strain evidence="3">124953</strain>
        <strain evidence="2">130308</strain>
        <strain evidence="1">130416</strain>
    </source>
</reference>
<name>A0AB39GEM6_9BURK</name>
<sequence length="139" mass="15587">MGGPLDMGGHIDGVFASPPVTVKAFTQGGYDDEGIWVPGTPVEEVYTATIQPLSDREADNLMRAGVRLLDPRRVYINSGDLEKLQLLSDMEFLDQRWLVVRSDIRPWRTYAKIIVSRYDAQPAQAVPDEPDQDLEDDEP</sequence>
<dbReference type="EMBL" id="CP158271">
    <property type="protein sequence ID" value="XDJ93423.1"/>
    <property type="molecule type" value="Genomic_DNA"/>
</dbReference>
<dbReference type="AlphaFoldDB" id="A0AB39GEM6"/>
<evidence type="ECO:0000313" key="1">
    <source>
        <dbReference type="EMBL" id="XDJ88816.1"/>
    </source>
</evidence>
<dbReference type="EMBL" id="CP158270">
    <property type="protein sequence ID" value="XDJ90191.1"/>
    <property type="molecule type" value="Genomic_DNA"/>
</dbReference>
<gene>
    <name evidence="3" type="ORF">ABRY95_13815</name>
    <name evidence="1" type="ORF">ABRY98_04415</name>
    <name evidence="4" type="ORF">ABRZ05_05305</name>
    <name evidence="5" type="ORF">ABRZ11_04960</name>
    <name evidence="2" type="ORF">ABRZ12_11055</name>
</gene>
<evidence type="ECO:0000313" key="4">
    <source>
        <dbReference type="EMBL" id="XDJ97124.1"/>
    </source>
</evidence>